<name>A0A7R8ZPS3_9CRUS</name>
<sequence length="758" mass="86093">MFIEKEEGFPFTPVISVGKKAWFVKKNRIGICHPGFTEAVERLVFHATLEMGMQVRSSVSTQYTKRELGIIDYDPARRVCPSRDITIPRPPLFPGPKRLIGSAKLVGLAVVEPEDNCSPTEFFCHYLFMATDLKIRFSKLEGSSNEHDAPISNGPRAILIYRISHSSLGQVDSEKIIARTLELKSLLLNGASCNDPLVVSGAETKEQSATSETETASKETRRLQKLVFHLTHPYTFRDGERNVDLSKTLIGMDKAIFQRMQLLNDFLPPSYKLKFHLAFVVDVKRSTVTRRNTSEMKNRTTEIKEWIATDGGGPMFKKYIEAREDEILATSSVGGGAVFLMKLAAMEHRTRTSQVLKHLLAFWREVVRELPVGVDSVREVSGNEEGYPTKADVERVMNVIVELGDVESMRFLWKNILKTMGERGKLASNYLKLVEQPGVWSQATADVITETVRVSMWQGKSSLLKECLESLQGCPELVQKVYPYLMACFRKGKLTENTLNDIREKIVWFGSASRDFKISVADDAISELKEELKDGKPEFMWSVPRAVCPSNPDVEDFLKGPRESLTISGFTSEPRARRWVQEHIESVALLGCKEARMELVKVQFARAQSGGDFRVRITKTKEYFEFIEKRYEFIERRLARWEQKLGEILTVTEDEESMEDLMREVRRKKVKSGDQSQERKTREDGDCITREASTDTKEGCEIEEVDEPENEDARKEIAVKDLLMSTDHSKSYEASSQPDGSVQEESDPAPPLPKIRRV</sequence>
<reference evidence="2" key="1">
    <citation type="submission" date="2020-11" db="EMBL/GenBank/DDBJ databases">
        <authorList>
            <person name="Tran Van P."/>
        </authorList>
    </citation>
    <scope>NUCLEOTIDE SEQUENCE</scope>
</reference>
<dbReference type="AlphaFoldDB" id="A0A7R8ZPS3"/>
<evidence type="ECO:0000256" key="1">
    <source>
        <dbReference type="SAM" id="MobiDB-lite"/>
    </source>
</evidence>
<feature type="compositionally biased region" description="Acidic residues" evidence="1">
    <location>
        <begin position="701"/>
        <end position="710"/>
    </location>
</feature>
<gene>
    <name evidence="2" type="ORF">CTOB1V02_LOCUS7517</name>
</gene>
<feature type="compositionally biased region" description="Pro residues" evidence="1">
    <location>
        <begin position="748"/>
        <end position="758"/>
    </location>
</feature>
<feature type="region of interest" description="Disordered" evidence="1">
    <location>
        <begin position="666"/>
        <end position="758"/>
    </location>
</feature>
<proteinExistence type="predicted"/>
<evidence type="ECO:0000313" key="2">
    <source>
        <dbReference type="EMBL" id="CAD7229648.1"/>
    </source>
</evidence>
<organism evidence="2">
    <name type="scientific">Cyprideis torosa</name>
    <dbReference type="NCBI Taxonomy" id="163714"/>
    <lineage>
        <taxon>Eukaryota</taxon>
        <taxon>Metazoa</taxon>
        <taxon>Ecdysozoa</taxon>
        <taxon>Arthropoda</taxon>
        <taxon>Crustacea</taxon>
        <taxon>Oligostraca</taxon>
        <taxon>Ostracoda</taxon>
        <taxon>Podocopa</taxon>
        <taxon>Podocopida</taxon>
        <taxon>Cytherocopina</taxon>
        <taxon>Cytheroidea</taxon>
        <taxon>Cytherideidae</taxon>
        <taxon>Cyprideis</taxon>
    </lineage>
</organism>
<accession>A0A7R8ZPS3</accession>
<dbReference type="EMBL" id="OB662196">
    <property type="protein sequence ID" value="CAD7229648.1"/>
    <property type="molecule type" value="Genomic_DNA"/>
</dbReference>
<feature type="compositionally biased region" description="Basic and acidic residues" evidence="1">
    <location>
        <begin position="676"/>
        <end position="700"/>
    </location>
</feature>
<protein>
    <submittedName>
        <fullName evidence="2">Uncharacterized protein</fullName>
    </submittedName>
</protein>
<dbReference type="OrthoDB" id="116233at2759"/>